<dbReference type="OrthoDB" id="8549922at2"/>
<protein>
    <recommendedName>
        <fullName evidence="3">Glycosyl transferases group 1</fullName>
    </recommendedName>
</protein>
<dbReference type="EMBL" id="OBDY01000001">
    <property type="protein sequence ID" value="SNY14252.1"/>
    <property type="molecule type" value="Genomic_DNA"/>
</dbReference>
<dbReference type="Gene3D" id="3.40.50.2000">
    <property type="entry name" value="Glycogen Phosphorylase B"/>
    <property type="match status" value="2"/>
</dbReference>
<dbReference type="SUPFAM" id="SSF53756">
    <property type="entry name" value="UDP-Glycosyltransferase/glycogen phosphorylase"/>
    <property type="match status" value="2"/>
</dbReference>
<proteinExistence type="predicted"/>
<name>A0A285FSE8_9ACTN</name>
<dbReference type="Proteomes" id="UP000219612">
    <property type="component" value="Unassembled WGS sequence"/>
</dbReference>
<gene>
    <name evidence="1" type="ORF">SAMN05421748_1011130</name>
</gene>
<organism evidence="1 2">
    <name type="scientific">Paractinoplanes atraurantiacus</name>
    <dbReference type="NCBI Taxonomy" id="1036182"/>
    <lineage>
        <taxon>Bacteria</taxon>
        <taxon>Bacillati</taxon>
        <taxon>Actinomycetota</taxon>
        <taxon>Actinomycetes</taxon>
        <taxon>Micromonosporales</taxon>
        <taxon>Micromonosporaceae</taxon>
        <taxon>Paractinoplanes</taxon>
    </lineage>
</organism>
<dbReference type="RefSeq" id="WP_097318406.1">
    <property type="nucleotide sequence ID" value="NZ_OBDY01000001.1"/>
</dbReference>
<evidence type="ECO:0000313" key="1">
    <source>
        <dbReference type="EMBL" id="SNY14252.1"/>
    </source>
</evidence>
<keyword evidence="2" id="KW-1185">Reference proteome</keyword>
<sequence>MYDVAILSDLRCPGGTSASIVAEVRAQAAAGLRTVLIHLPSPHLRHGRPFQSRIVACLRDGLAELAHDDGAEIEAKVLLIRQPLIFTRDLPAPPKVRAGHTIVVLDQAPSDDVYERVERYYGKDVVWAPISARVRDSAGARAALTGTDWHEIIDVAEWRTERRRGAAPVVGRDGPHDGESAREFLATLDFFVCFPDAEVAEPGRMVLEAMASGVPVIMAPRFRSVFGEAALYTDPSGVRDLVHRLHADRPAYDALVRRARAFVTEQFGRASHLARLASLGVMPGPPQPIRAAVSLARPARRVLFVADDIAKFRAIARRLPSGLEAVVVAGSAGLPAAHAAGLLTEYLPTAAELGVSDPRWTGFARDRLRHLIELYAPRAVLVGGVPHDGIAAAVAENTGPRWLWLRPAMWKRGTGGEWAARGALFAGILEPGEFAAAGDEGWTTTARAAVTTVDPIVDLPSRPRRRTREQTLLCRGVEASLPGFRTVQAGLGEVALAVSRADYTSFHELLGAAVPTVFVPDPEAGDDELARARFAAAAGVAICATTDDEAAEALERLAVREAREALSRRCAGISLGDGAGDAAAWVAQHTAVGAQVG</sequence>
<dbReference type="AlphaFoldDB" id="A0A285FSE8"/>
<evidence type="ECO:0008006" key="3">
    <source>
        <dbReference type="Google" id="ProtNLM"/>
    </source>
</evidence>
<reference evidence="1 2" key="1">
    <citation type="submission" date="2017-09" db="EMBL/GenBank/DDBJ databases">
        <authorList>
            <person name="Ehlers B."/>
            <person name="Leendertz F.H."/>
        </authorList>
    </citation>
    <scope>NUCLEOTIDE SEQUENCE [LARGE SCALE GENOMIC DNA]</scope>
    <source>
        <strain evidence="1 2">CGMCC 4.6857</strain>
    </source>
</reference>
<evidence type="ECO:0000313" key="2">
    <source>
        <dbReference type="Proteomes" id="UP000219612"/>
    </source>
</evidence>
<accession>A0A285FSE8</accession>